<protein>
    <submittedName>
        <fullName evidence="1">Xylose isomerase-like TIM barrel</fullName>
    </submittedName>
</protein>
<reference evidence="1 2" key="1">
    <citation type="submission" date="2017-03" db="EMBL/GenBank/DDBJ databases">
        <authorList>
            <person name="Afonso C.L."/>
            <person name="Miller P.J."/>
            <person name="Scott M.A."/>
            <person name="Spackman E."/>
            <person name="Goraichik I."/>
            <person name="Dimitrov K.M."/>
            <person name="Suarez D.L."/>
            <person name="Swayne D.E."/>
        </authorList>
    </citation>
    <scope>NUCLEOTIDE SEQUENCE [LARGE SCALE GENOMIC DNA]</scope>
    <source>
        <strain evidence="1 2">CECT 8620</strain>
    </source>
</reference>
<evidence type="ECO:0000313" key="1">
    <source>
        <dbReference type="EMBL" id="SLN56512.1"/>
    </source>
</evidence>
<organism evidence="1 2">
    <name type="scientific">Aquimixticola soesokkakensis</name>
    <dbReference type="NCBI Taxonomy" id="1519096"/>
    <lineage>
        <taxon>Bacteria</taxon>
        <taxon>Pseudomonadati</taxon>
        <taxon>Pseudomonadota</taxon>
        <taxon>Alphaproteobacteria</taxon>
        <taxon>Rhodobacterales</taxon>
        <taxon>Paracoccaceae</taxon>
        <taxon>Aquimixticola</taxon>
    </lineage>
</organism>
<evidence type="ECO:0000313" key="2">
    <source>
        <dbReference type="Proteomes" id="UP000193862"/>
    </source>
</evidence>
<proteinExistence type="predicted"/>
<dbReference type="PANTHER" id="PTHR12110">
    <property type="entry name" value="HYDROXYPYRUVATE ISOMERASE"/>
    <property type="match status" value="1"/>
</dbReference>
<keyword evidence="2" id="KW-1185">Reference proteome</keyword>
<keyword evidence="1" id="KW-0413">Isomerase</keyword>
<accession>A0A1Y5T5X3</accession>
<dbReference type="InterPro" id="IPR050312">
    <property type="entry name" value="IolE/XylAMocC-like"/>
</dbReference>
<gene>
    <name evidence="1" type="ORF">AQS8620_02488</name>
</gene>
<dbReference type="RefSeq" id="WP_085837203.1">
    <property type="nucleotide sequence ID" value="NZ_FWFS01000009.1"/>
</dbReference>
<dbReference type="GO" id="GO:0016853">
    <property type="term" value="F:isomerase activity"/>
    <property type="evidence" value="ECO:0007669"/>
    <property type="project" value="UniProtKB-KW"/>
</dbReference>
<dbReference type="InterPro" id="IPR036237">
    <property type="entry name" value="Xyl_isomerase-like_sf"/>
</dbReference>
<dbReference type="Proteomes" id="UP000193862">
    <property type="component" value="Unassembled WGS sequence"/>
</dbReference>
<sequence>MIPNGDLSFQMFSSRAADSLEEQLKLLSELGYTDVQPFFFGAPDDMGALDTYVALLAKYNLTAKTGHFTLDVFEQSPDLVEEIARKFGMWLVVVPYINPEDRPDTAAGWQAIGAKLAEYTADMKSRGLTFAYHNHEFEMVPLADGSYPIDHLLGDTVPFEPDLAWIVVGGADPLVWLEKYTGRIPAIHVKDIAPQGECLDEKGFADLGHGTLDWQVLWDAGVAAGSQIMVVEHDQPLDWKRFATRSIKTLKALGGA</sequence>
<dbReference type="EMBL" id="FWFS01000009">
    <property type="protein sequence ID" value="SLN56512.1"/>
    <property type="molecule type" value="Genomic_DNA"/>
</dbReference>
<name>A0A1Y5T5X3_9RHOB</name>
<dbReference type="PANTHER" id="PTHR12110:SF41">
    <property type="entry name" value="INOSOSE DEHYDRATASE"/>
    <property type="match status" value="1"/>
</dbReference>
<dbReference type="Gene3D" id="3.20.20.150">
    <property type="entry name" value="Divalent-metal-dependent TIM barrel enzymes"/>
    <property type="match status" value="1"/>
</dbReference>
<dbReference type="SUPFAM" id="SSF51658">
    <property type="entry name" value="Xylose isomerase-like"/>
    <property type="match status" value="1"/>
</dbReference>
<dbReference type="AlphaFoldDB" id="A0A1Y5T5X3"/>
<dbReference type="OrthoDB" id="9798407at2"/>